<dbReference type="InterPro" id="IPR004401">
    <property type="entry name" value="YbaB/EbfC"/>
</dbReference>
<reference evidence="2 3" key="1">
    <citation type="journal article" date="2012" name="BMC Genomics">
        <title>Complete genome sequence of Saccharothrix espanaensis DSM 44229T and comparison to the other completely sequenced Pseudonocardiaceae.</title>
        <authorList>
            <person name="Strobel T."/>
            <person name="Al-Dilaimi A."/>
            <person name="Blom J."/>
            <person name="Gessner A."/>
            <person name="Kalinowski J."/>
            <person name="Luzhetska M."/>
            <person name="Puhler A."/>
            <person name="Szczepanowski R."/>
            <person name="Bechthold A."/>
            <person name="Ruckert C."/>
        </authorList>
    </citation>
    <scope>NUCLEOTIDE SEQUENCE [LARGE SCALE GENOMIC DNA]</scope>
    <source>
        <strain evidence="3">ATCC 51144 / DSM 44229 / JCM 9112 / NBRC 15066 / NRRL 15764</strain>
    </source>
</reference>
<dbReference type="AlphaFoldDB" id="K0K2Y0"/>
<dbReference type="STRING" id="1179773.BN6_39410"/>
<name>K0K2Y0_SACES</name>
<accession>K0K2Y0</accession>
<dbReference type="HOGENOM" id="CLU_125326_1_0_11"/>
<dbReference type="RefSeq" id="WP_015101341.1">
    <property type="nucleotide sequence ID" value="NC_019673.1"/>
</dbReference>
<evidence type="ECO:0000313" key="3">
    <source>
        <dbReference type="Proteomes" id="UP000006281"/>
    </source>
</evidence>
<dbReference type="SUPFAM" id="SSF82607">
    <property type="entry name" value="YbaB-like"/>
    <property type="match status" value="1"/>
</dbReference>
<proteinExistence type="predicted"/>
<dbReference type="Proteomes" id="UP000006281">
    <property type="component" value="Chromosome"/>
</dbReference>
<evidence type="ECO:0000313" key="2">
    <source>
        <dbReference type="EMBL" id="CCH31229.1"/>
    </source>
</evidence>
<dbReference type="Gene3D" id="3.30.1310.10">
    <property type="entry name" value="Nucleoid-associated protein YbaB-like domain"/>
    <property type="match status" value="1"/>
</dbReference>
<evidence type="ECO:0008006" key="4">
    <source>
        <dbReference type="Google" id="ProtNLM"/>
    </source>
</evidence>
<gene>
    <name evidence="2" type="ordered locus">BN6_39410</name>
</gene>
<dbReference type="GO" id="GO:0003677">
    <property type="term" value="F:DNA binding"/>
    <property type="evidence" value="ECO:0007669"/>
    <property type="project" value="InterPro"/>
</dbReference>
<feature type="compositionally biased region" description="Acidic residues" evidence="1">
    <location>
        <begin position="150"/>
        <end position="160"/>
    </location>
</feature>
<evidence type="ECO:0000256" key="1">
    <source>
        <dbReference type="SAM" id="MobiDB-lite"/>
    </source>
</evidence>
<dbReference type="eggNOG" id="COG0718">
    <property type="taxonomic scope" value="Bacteria"/>
</dbReference>
<protein>
    <recommendedName>
        <fullName evidence="4">YbaB/EbfC DNA-binding family protein</fullName>
    </recommendedName>
</protein>
<organism evidence="2 3">
    <name type="scientific">Saccharothrix espanaensis (strain ATCC 51144 / DSM 44229 / JCM 9112 / NBRC 15066 / NRRL 15764)</name>
    <dbReference type="NCBI Taxonomy" id="1179773"/>
    <lineage>
        <taxon>Bacteria</taxon>
        <taxon>Bacillati</taxon>
        <taxon>Actinomycetota</taxon>
        <taxon>Actinomycetes</taxon>
        <taxon>Pseudonocardiales</taxon>
        <taxon>Pseudonocardiaceae</taxon>
        <taxon>Saccharothrix</taxon>
    </lineage>
</organism>
<dbReference type="InterPro" id="IPR036894">
    <property type="entry name" value="YbaB-like_sf"/>
</dbReference>
<dbReference type="Pfam" id="PF02575">
    <property type="entry name" value="YbaB_DNA_bd"/>
    <property type="match status" value="1"/>
</dbReference>
<dbReference type="EMBL" id="HE804045">
    <property type="protein sequence ID" value="CCH31229.1"/>
    <property type="molecule type" value="Genomic_DNA"/>
</dbReference>
<feature type="region of interest" description="Disordered" evidence="1">
    <location>
        <begin position="1"/>
        <end position="20"/>
    </location>
</feature>
<feature type="region of interest" description="Disordered" evidence="1">
    <location>
        <begin position="124"/>
        <end position="160"/>
    </location>
</feature>
<keyword evidence="3" id="KW-1185">Reference proteome</keyword>
<dbReference type="PATRIC" id="fig|1179773.3.peg.3942"/>
<sequence>MTLPAGFGEPARDPDQAEARMAAWAQGLADKAARYQEVGQRTEALRLTASSPDGAVRVTVRADGALEDLEFGDRARTVPLERLSGLVMETVRQAQSGIADQVAGVMAEGLGDEDAQTRALVLDNLRSRFPDPETADDDDGPAPTAREAAPADDDEEDRPW</sequence>
<dbReference type="KEGG" id="sesp:BN6_39410"/>